<organism evidence="6 7">
    <name type="scientific">Amycolatopsis cynarae</name>
    <dbReference type="NCBI Taxonomy" id="2995223"/>
    <lineage>
        <taxon>Bacteria</taxon>
        <taxon>Bacillati</taxon>
        <taxon>Actinomycetota</taxon>
        <taxon>Actinomycetes</taxon>
        <taxon>Pseudonocardiales</taxon>
        <taxon>Pseudonocardiaceae</taxon>
        <taxon>Amycolatopsis</taxon>
    </lineage>
</organism>
<feature type="region of interest" description="Disordered" evidence="4">
    <location>
        <begin position="368"/>
        <end position="389"/>
    </location>
</feature>
<evidence type="ECO:0000259" key="5">
    <source>
        <dbReference type="PROSITE" id="PS50011"/>
    </source>
</evidence>
<keyword evidence="7" id="KW-1185">Reference proteome</keyword>
<proteinExistence type="predicted"/>
<gene>
    <name evidence="6" type="ORF">ORV05_12390</name>
</gene>
<feature type="domain" description="Protein kinase" evidence="5">
    <location>
        <begin position="18"/>
        <end position="284"/>
    </location>
</feature>
<keyword evidence="2" id="KW-0677">Repeat</keyword>
<dbReference type="PROSITE" id="PS50011">
    <property type="entry name" value="PROTEIN_KINASE_DOM"/>
    <property type="match status" value="1"/>
</dbReference>
<accession>A0ABY7B862</accession>
<dbReference type="Proteomes" id="UP001163203">
    <property type="component" value="Chromosome"/>
</dbReference>
<dbReference type="InterPro" id="IPR019775">
    <property type="entry name" value="WD40_repeat_CS"/>
</dbReference>
<dbReference type="PROSITE" id="PS50082">
    <property type="entry name" value="WD_REPEATS_2"/>
    <property type="match status" value="2"/>
</dbReference>
<sequence length="674" mass="72218">MADDMSLAADHPRMIGPYRVVALLGRGGRGPAGLGPVFLGRGPDGRLVSLKQVRPQFADDAMFRARFRRQVAVAQRVSSRYVAAVVDSGPEDPVPWLASEFVPGVPLDAALAAGVRRQGRMVGGRLDSCAARWLATCLARGLTQIRRAGLAHGDLKPSSVVLTEDGARLIGLAIGRGPDVQDAEGMGRAWPAGSLHYLSPERLEGRPPNEASDVFALARVIFAATTKYPSWDTADSREPRRRKELHRIFEPCLAPDPAVRPTPKRLLQLIGRIDQPGPPWPPWVHEEIARRNARIDRLLDQLPATTEPARPAPPPDEETVVFGEPLPRSPAAVDSLVFSPDSRVLVIASSGKSVVRLWDVAGRRPFGGAAGPQTDEGQPEAKRGKAAAKRRKHGRIAADVLGAARRGDRAAFSPDGRVLALGSVELVPGIDPAGGDDQGEVVIHLWDVAARRLLGGPLVGEPRLIGDLSHVTGLAFSRDGRAVAASWDGDGGVAWWDTVGRRELGRLSDHPGVVTFSPDGGTIATGNIDGVHLRDLRSSVPRRVALGGEITQVHDMAFSTDGRTLAIATESVVHLWDVTDRRRIGAPLTVPTVRRSHGAGVLCVAFSPDGHTLATGDDDGVVNLWNIADGKRIRKPLTGHLDRITRVAFSPDGRSLATGDRSGFTAVWDLHRPR</sequence>
<dbReference type="InterPro" id="IPR015943">
    <property type="entry name" value="WD40/YVTN_repeat-like_dom_sf"/>
</dbReference>
<dbReference type="GO" id="GO:0004674">
    <property type="term" value="F:protein serine/threonine kinase activity"/>
    <property type="evidence" value="ECO:0007669"/>
    <property type="project" value="UniProtKB-KW"/>
</dbReference>
<name>A0ABY7B862_9PSEU</name>
<keyword evidence="1 3" id="KW-0853">WD repeat</keyword>
<dbReference type="Gene3D" id="3.30.200.20">
    <property type="entry name" value="Phosphorylase Kinase, domain 1"/>
    <property type="match status" value="1"/>
</dbReference>
<keyword evidence="6" id="KW-0808">Transferase</keyword>
<dbReference type="CDD" id="cd00200">
    <property type="entry name" value="WD40"/>
    <property type="match status" value="1"/>
</dbReference>
<evidence type="ECO:0000256" key="2">
    <source>
        <dbReference type="ARBA" id="ARBA00022737"/>
    </source>
</evidence>
<dbReference type="RefSeq" id="WP_268758623.1">
    <property type="nucleotide sequence ID" value="NZ_CP113836.1"/>
</dbReference>
<evidence type="ECO:0000256" key="4">
    <source>
        <dbReference type="SAM" id="MobiDB-lite"/>
    </source>
</evidence>
<dbReference type="InterPro" id="IPR000719">
    <property type="entry name" value="Prot_kinase_dom"/>
</dbReference>
<feature type="repeat" description="WD" evidence="3">
    <location>
        <begin position="637"/>
        <end position="674"/>
    </location>
</feature>
<dbReference type="PANTHER" id="PTHR19879:SF9">
    <property type="entry name" value="TRANSCRIPTION INITIATION FACTOR TFIID SUBUNIT 5"/>
    <property type="match status" value="1"/>
</dbReference>
<dbReference type="SMART" id="SM00320">
    <property type="entry name" value="WD40"/>
    <property type="match status" value="6"/>
</dbReference>
<dbReference type="PROSITE" id="PS00678">
    <property type="entry name" value="WD_REPEATS_1"/>
    <property type="match status" value="1"/>
</dbReference>
<dbReference type="SUPFAM" id="SSF56112">
    <property type="entry name" value="Protein kinase-like (PK-like)"/>
    <property type="match status" value="1"/>
</dbReference>
<dbReference type="Pfam" id="PF00069">
    <property type="entry name" value="Pkinase"/>
    <property type="match status" value="1"/>
</dbReference>
<dbReference type="Pfam" id="PF00400">
    <property type="entry name" value="WD40"/>
    <property type="match status" value="4"/>
</dbReference>
<feature type="repeat" description="WD" evidence="3">
    <location>
        <begin position="594"/>
        <end position="635"/>
    </location>
</feature>
<dbReference type="Gene3D" id="2.130.10.10">
    <property type="entry name" value="YVTN repeat-like/Quinoprotein amine dehydrogenase"/>
    <property type="match status" value="4"/>
</dbReference>
<keyword evidence="6" id="KW-0723">Serine/threonine-protein kinase</keyword>
<dbReference type="EMBL" id="CP113836">
    <property type="protein sequence ID" value="WAL68530.1"/>
    <property type="molecule type" value="Genomic_DNA"/>
</dbReference>
<dbReference type="SUPFAM" id="SSF50978">
    <property type="entry name" value="WD40 repeat-like"/>
    <property type="match status" value="1"/>
</dbReference>
<evidence type="ECO:0000256" key="1">
    <source>
        <dbReference type="ARBA" id="ARBA00022574"/>
    </source>
</evidence>
<evidence type="ECO:0000256" key="3">
    <source>
        <dbReference type="PROSITE-ProRule" id="PRU00221"/>
    </source>
</evidence>
<dbReference type="InterPro" id="IPR036322">
    <property type="entry name" value="WD40_repeat_dom_sf"/>
</dbReference>
<dbReference type="CDD" id="cd14014">
    <property type="entry name" value="STKc_PknB_like"/>
    <property type="match status" value="1"/>
</dbReference>
<dbReference type="Gene3D" id="1.10.510.10">
    <property type="entry name" value="Transferase(Phosphotransferase) domain 1"/>
    <property type="match status" value="1"/>
</dbReference>
<dbReference type="SMART" id="SM00220">
    <property type="entry name" value="S_TKc"/>
    <property type="match status" value="1"/>
</dbReference>
<dbReference type="InterPro" id="IPR001680">
    <property type="entry name" value="WD40_rpt"/>
</dbReference>
<dbReference type="PANTHER" id="PTHR19879">
    <property type="entry name" value="TRANSCRIPTION INITIATION FACTOR TFIID"/>
    <property type="match status" value="1"/>
</dbReference>
<evidence type="ECO:0000313" key="7">
    <source>
        <dbReference type="Proteomes" id="UP001163203"/>
    </source>
</evidence>
<dbReference type="PROSITE" id="PS50294">
    <property type="entry name" value="WD_REPEATS_REGION"/>
    <property type="match status" value="2"/>
</dbReference>
<evidence type="ECO:0000313" key="6">
    <source>
        <dbReference type="EMBL" id="WAL68530.1"/>
    </source>
</evidence>
<reference evidence="6" key="1">
    <citation type="submission" date="2022-11" db="EMBL/GenBank/DDBJ databases">
        <authorList>
            <person name="Mo P."/>
        </authorList>
    </citation>
    <scope>NUCLEOTIDE SEQUENCE</scope>
    <source>
        <strain evidence="6">HUAS 11-8</strain>
    </source>
</reference>
<dbReference type="InterPro" id="IPR011009">
    <property type="entry name" value="Kinase-like_dom_sf"/>
</dbReference>
<protein>
    <submittedName>
        <fullName evidence="6">Serine/threonine protein kinase</fullName>
    </submittedName>
</protein>
<keyword evidence="6" id="KW-0418">Kinase</keyword>